<feature type="domain" description="AB hydrolase-1" evidence="3">
    <location>
        <begin position="141"/>
        <end position="453"/>
    </location>
</feature>
<dbReference type="VEuPathDB" id="FungiDB:PHYBLDRAFT_157523"/>
<accession>A0A162UVX3</accession>
<dbReference type="Proteomes" id="UP000077315">
    <property type="component" value="Unassembled WGS sequence"/>
</dbReference>
<dbReference type="InParanoid" id="A0A162UVX3"/>
<name>A0A162UVX3_PHYB8</name>
<dbReference type="PANTHER" id="PTHR42886:SF29">
    <property type="entry name" value="PUMMELIG, ISOFORM A"/>
    <property type="match status" value="1"/>
</dbReference>
<organism evidence="4 5">
    <name type="scientific">Phycomyces blakesleeanus (strain ATCC 8743b / DSM 1359 / FGSC 10004 / NBRC 33097 / NRRL 1555)</name>
    <dbReference type="NCBI Taxonomy" id="763407"/>
    <lineage>
        <taxon>Eukaryota</taxon>
        <taxon>Fungi</taxon>
        <taxon>Fungi incertae sedis</taxon>
        <taxon>Mucoromycota</taxon>
        <taxon>Mucoromycotina</taxon>
        <taxon>Mucoromycetes</taxon>
        <taxon>Mucorales</taxon>
        <taxon>Phycomycetaceae</taxon>
        <taxon>Phycomyces</taxon>
    </lineage>
</organism>
<keyword evidence="5" id="KW-1185">Reference proteome</keyword>
<dbReference type="FunCoup" id="A0A162UVX3">
    <property type="interactions" value="230"/>
</dbReference>
<dbReference type="SUPFAM" id="SSF53474">
    <property type="entry name" value="alpha/beta-Hydrolases"/>
    <property type="match status" value="1"/>
</dbReference>
<feature type="region of interest" description="Disordered" evidence="2">
    <location>
        <begin position="256"/>
        <end position="278"/>
    </location>
</feature>
<evidence type="ECO:0000313" key="5">
    <source>
        <dbReference type="Proteomes" id="UP000077315"/>
    </source>
</evidence>
<dbReference type="Gene3D" id="3.40.50.1820">
    <property type="entry name" value="alpha/beta hydrolase"/>
    <property type="match status" value="1"/>
</dbReference>
<dbReference type="GeneID" id="28994537"/>
<dbReference type="GO" id="GO:0042171">
    <property type="term" value="F:lysophosphatidic acid acyltransferase activity"/>
    <property type="evidence" value="ECO:0007669"/>
    <property type="project" value="TreeGrafter"/>
</dbReference>
<evidence type="ECO:0000313" key="4">
    <source>
        <dbReference type="EMBL" id="OAD78332.1"/>
    </source>
</evidence>
<comment type="similarity">
    <text evidence="1">Belongs to the peptidase S33 family. ABHD4/ABHD5 subfamily.</text>
</comment>
<dbReference type="Pfam" id="PF00561">
    <property type="entry name" value="Abhydrolase_1"/>
    <property type="match status" value="1"/>
</dbReference>
<dbReference type="InterPro" id="IPR000073">
    <property type="entry name" value="AB_hydrolase_1"/>
</dbReference>
<dbReference type="GO" id="GO:0052689">
    <property type="term" value="F:carboxylic ester hydrolase activity"/>
    <property type="evidence" value="ECO:0007669"/>
    <property type="project" value="TreeGrafter"/>
</dbReference>
<protein>
    <recommendedName>
        <fullName evidence="3">AB hydrolase-1 domain-containing protein</fullName>
    </recommendedName>
</protein>
<dbReference type="OrthoDB" id="7457040at2759"/>
<dbReference type="RefSeq" id="XP_018296372.1">
    <property type="nucleotide sequence ID" value="XM_018433631.1"/>
</dbReference>
<dbReference type="GO" id="GO:0055088">
    <property type="term" value="P:lipid homeostasis"/>
    <property type="evidence" value="ECO:0007669"/>
    <property type="project" value="TreeGrafter"/>
</dbReference>
<dbReference type="PANTHER" id="PTHR42886">
    <property type="entry name" value="RE40534P-RELATED"/>
    <property type="match status" value="1"/>
</dbReference>
<proteinExistence type="inferred from homology"/>
<evidence type="ECO:0000259" key="3">
    <source>
        <dbReference type="Pfam" id="PF00561"/>
    </source>
</evidence>
<dbReference type="STRING" id="763407.A0A162UVX3"/>
<evidence type="ECO:0000256" key="1">
    <source>
        <dbReference type="ARBA" id="ARBA00038097"/>
    </source>
</evidence>
<gene>
    <name evidence="4" type="ORF">PHYBLDRAFT_157523</name>
</gene>
<dbReference type="GO" id="GO:0006654">
    <property type="term" value="P:phosphatidic acid biosynthetic process"/>
    <property type="evidence" value="ECO:0007669"/>
    <property type="project" value="TreeGrafter"/>
</dbReference>
<dbReference type="InterPro" id="IPR029058">
    <property type="entry name" value="AB_hydrolase_fold"/>
</dbReference>
<dbReference type="EMBL" id="KV440973">
    <property type="protein sequence ID" value="OAD78332.1"/>
    <property type="molecule type" value="Genomic_DNA"/>
</dbReference>
<reference evidence="5" key="1">
    <citation type="submission" date="2015-06" db="EMBL/GenBank/DDBJ databases">
        <title>Expansion of signal transduction pathways in fungi by whole-genome duplication.</title>
        <authorList>
            <consortium name="DOE Joint Genome Institute"/>
            <person name="Corrochano L.M."/>
            <person name="Kuo A."/>
            <person name="Marcet-Houben M."/>
            <person name="Polaino S."/>
            <person name="Salamov A."/>
            <person name="Villalobos J.M."/>
            <person name="Alvarez M.I."/>
            <person name="Avalos J."/>
            <person name="Benito E.P."/>
            <person name="Benoit I."/>
            <person name="Burger G."/>
            <person name="Camino L.P."/>
            <person name="Canovas D."/>
            <person name="Cerda-Olmedo E."/>
            <person name="Cheng J.-F."/>
            <person name="Dominguez A."/>
            <person name="Elias M."/>
            <person name="Eslava A.P."/>
            <person name="Glaser F."/>
            <person name="Grimwood J."/>
            <person name="Gutierrez G."/>
            <person name="Heitman J."/>
            <person name="Henrissat B."/>
            <person name="Iturriaga E.A."/>
            <person name="Lang B.F."/>
            <person name="Lavin J.L."/>
            <person name="Lee S."/>
            <person name="Li W."/>
            <person name="Lindquist E."/>
            <person name="Lopez-Garcia S."/>
            <person name="Luque E.M."/>
            <person name="Marcos A.T."/>
            <person name="Martin J."/>
            <person name="McCluskey K."/>
            <person name="Medina H.R."/>
            <person name="Miralles-Duran A."/>
            <person name="Miyazaki A."/>
            <person name="Munoz-Torres E."/>
            <person name="Oguiza J.A."/>
            <person name="Ohm R."/>
            <person name="Olmedo M."/>
            <person name="Orejas M."/>
            <person name="Ortiz-Castellanos L."/>
            <person name="Pisabarro A.G."/>
            <person name="Rodriguez-Romero J."/>
            <person name="Ruiz-Herrera J."/>
            <person name="Ruiz-Vazquez R."/>
            <person name="Sanz C."/>
            <person name="Schackwitz W."/>
            <person name="Schmutz J."/>
            <person name="Shahriari M."/>
            <person name="Shelest E."/>
            <person name="Silva-Franco F."/>
            <person name="Soanes D."/>
            <person name="Syed K."/>
            <person name="Tagua V.G."/>
            <person name="Talbot N.J."/>
            <person name="Thon M."/>
            <person name="De vries R.P."/>
            <person name="Wiebenga A."/>
            <person name="Yadav J.S."/>
            <person name="Braun E.L."/>
            <person name="Baker S."/>
            <person name="Garre V."/>
            <person name="Horwitz B."/>
            <person name="Torres-Martinez S."/>
            <person name="Idnurm A."/>
            <person name="Herrera-Estrella A."/>
            <person name="Gabaldon T."/>
            <person name="Grigoriev I.V."/>
        </authorList>
    </citation>
    <scope>NUCLEOTIDE SEQUENCE [LARGE SCALE GENOMIC DNA]</scope>
    <source>
        <strain evidence="5">NRRL 1555(-)</strain>
    </source>
</reference>
<sequence>MEPTITEGNKPTIHLPLLSHLPPVIPPTSYLNFLKTWWKRNDKTSAIAERRLLHFLYTGPESYSSFPKPTPLIGRILRVNLDSPGTNTTKVDKSKERIVNTFHLFSAPNPLPDQPMFKHEPETGDIKSSIEEASETSTKNLVVCHGYGAGLGFFYKNLFSFGQAPGWQVFAVDWLGMGRSSRPKWTFSRKSNESWDDIVDDVEDHFVESLEEWRKKVGLEKMTLMGHSLGGYFSSCYALKYPQRVEKLILVSPAGIPEPPPGVEPTKQLPNKSPKEQLDEGANQLNASLQAQAVDVNMNPDEPATEASPQSPPIQARKMPGWAVYLWNKNITPMSLVRFGGPLGATLVNSYTSRRFAHLETEERHCLYDYLYNITSSTGSGEYALAAVLAPGAYARKPLFHRLANLQMPVVFIYGEHDWMDYKAANRVAEIMKVPVKVILVQHGGHHMYIDNPEEFNEEVAKEMQ</sequence>
<dbReference type="AlphaFoldDB" id="A0A162UVX3"/>
<dbReference type="GO" id="GO:0005739">
    <property type="term" value="C:mitochondrion"/>
    <property type="evidence" value="ECO:0007669"/>
    <property type="project" value="TreeGrafter"/>
</dbReference>
<evidence type="ECO:0000256" key="2">
    <source>
        <dbReference type="SAM" id="MobiDB-lite"/>
    </source>
</evidence>